<dbReference type="EMBL" id="BLLS01000155">
    <property type="protein sequence ID" value="GFH88085.1"/>
    <property type="molecule type" value="Genomic_DNA"/>
</dbReference>
<evidence type="ECO:0000313" key="2">
    <source>
        <dbReference type="EMBL" id="TFU49857.1"/>
    </source>
</evidence>
<dbReference type="Proteomes" id="UP000298073">
    <property type="component" value="Unassembled WGS sequence"/>
</dbReference>
<protein>
    <submittedName>
        <fullName evidence="3">MFS transporter</fullName>
    </submittedName>
</protein>
<sequence>MLFKGGRKITGIFAEGKVIKAVYYAGRLVWEAIRSCFGSGKWVDKYPWLDKELWKDK</sequence>
<proteinExistence type="predicted"/>
<evidence type="ECO:0000313" key="5">
    <source>
        <dbReference type="Proteomes" id="UP000305751"/>
    </source>
</evidence>
<comment type="caution">
    <text evidence="3">The sequence shown here is derived from an EMBL/GenBank/DDBJ whole genome shotgun (WGS) entry which is preliminary data.</text>
</comment>
<keyword evidence="5" id="KW-1185">Reference proteome</keyword>
<reference evidence="2 4" key="1">
    <citation type="submission" date="2019-03" db="EMBL/GenBank/DDBJ databases">
        <title>Diversity of the mouse oral microbiome.</title>
        <authorList>
            <person name="Joseph S."/>
            <person name="Aduse-Opoku J."/>
            <person name="Curtis M."/>
            <person name="Wade W."/>
            <person name="Hashim A."/>
        </authorList>
    </citation>
    <scope>NUCLEOTIDE SEQUENCE [LARGE SCALE GENOMIC DNA]</scope>
    <source>
        <strain evidence="2 4">P2318</strain>
    </source>
</reference>
<dbReference type="RefSeq" id="WP_128824514.1">
    <property type="nucleotide sequence ID" value="NZ_BLLS01000155.1"/>
</dbReference>
<dbReference type="OrthoDB" id="1033577at2"/>
<dbReference type="Proteomes" id="UP000305751">
    <property type="component" value="Unassembled WGS sequence"/>
</dbReference>
<gene>
    <name evidence="2" type="ORF">E4T97_08405</name>
    <name evidence="3" type="ORF">E5356_08055</name>
    <name evidence="1" type="ORF">IMSAGC001_03520</name>
</gene>
<reference evidence="3 5" key="2">
    <citation type="submission" date="2019-04" db="EMBL/GenBank/DDBJ databases">
        <title>Microbes associate with the intestines of laboratory mice.</title>
        <authorList>
            <person name="Navarre W."/>
            <person name="Wong E."/>
            <person name="Huang K."/>
            <person name="Tropini C."/>
            <person name="Ng K."/>
            <person name="Yu B."/>
        </authorList>
    </citation>
    <scope>NUCLEOTIDE SEQUENCE [LARGE SCALE GENOMIC DNA]</scope>
    <source>
        <strain evidence="3 5">NM70_E10</strain>
    </source>
</reference>
<evidence type="ECO:0000313" key="6">
    <source>
        <dbReference type="Proteomes" id="UP000491181"/>
    </source>
</evidence>
<dbReference type="GeneID" id="93049744"/>
<dbReference type="AlphaFoldDB" id="A0A4S2AVR0"/>
<reference evidence="1 6" key="3">
    <citation type="journal article" date="2020" name="Microbiome">
        <title>Single-cell genomics of uncultured bacteria reveals dietary fiber responders in the mouse gut microbiota.</title>
        <authorList>
            <person name="Chijiiwa R."/>
            <person name="Hosokawa M."/>
            <person name="Kogawa M."/>
            <person name="Nishikawa Y."/>
            <person name="Ide K."/>
            <person name="Sakanashi C."/>
            <person name="Takahashi K."/>
            <person name="Takeyama H."/>
        </authorList>
    </citation>
    <scope>NUCLEOTIDE SEQUENCE [LARGE SCALE GENOMIC DNA]</scope>
    <source>
        <strain evidence="1">IMSAGC_001</strain>
    </source>
</reference>
<organism evidence="3 5">
    <name type="scientific">Bacteroides acidifaciens</name>
    <dbReference type="NCBI Taxonomy" id="85831"/>
    <lineage>
        <taxon>Bacteria</taxon>
        <taxon>Pseudomonadati</taxon>
        <taxon>Bacteroidota</taxon>
        <taxon>Bacteroidia</taxon>
        <taxon>Bacteroidales</taxon>
        <taxon>Bacteroidaceae</taxon>
        <taxon>Bacteroides</taxon>
    </lineage>
</organism>
<dbReference type="EMBL" id="SRZA01000018">
    <property type="protein sequence ID" value="TGY05373.1"/>
    <property type="molecule type" value="Genomic_DNA"/>
</dbReference>
<evidence type="ECO:0000313" key="3">
    <source>
        <dbReference type="EMBL" id="TGY05373.1"/>
    </source>
</evidence>
<accession>A0A4S2AVR0</accession>
<dbReference type="EMBL" id="SPPV01000015">
    <property type="protein sequence ID" value="TFU49857.1"/>
    <property type="molecule type" value="Genomic_DNA"/>
</dbReference>
<dbReference type="Proteomes" id="UP000491181">
    <property type="component" value="Unassembled WGS sequence"/>
</dbReference>
<evidence type="ECO:0000313" key="4">
    <source>
        <dbReference type="Proteomes" id="UP000298073"/>
    </source>
</evidence>
<evidence type="ECO:0000313" key="1">
    <source>
        <dbReference type="EMBL" id="GFH88085.1"/>
    </source>
</evidence>
<name>A0A4S2AVR0_9BACE</name>